<dbReference type="Gene3D" id="3.30.300.30">
    <property type="match status" value="2"/>
</dbReference>
<dbReference type="SUPFAM" id="SSF53474">
    <property type="entry name" value="alpha/beta-Hydrolases"/>
    <property type="match status" value="1"/>
</dbReference>
<dbReference type="GO" id="GO:0072330">
    <property type="term" value="P:monocarboxylic acid biosynthetic process"/>
    <property type="evidence" value="ECO:0007669"/>
    <property type="project" value="UniProtKB-ARBA"/>
</dbReference>
<dbReference type="Gene3D" id="1.10.1200.10">
    <property type="entry name" value="ACP-like"/>
    <property type="match status" value="1"/>
</dbReference>
<keyword evidence="8" id="KW-1185">Reference proteome</keyword>
<dbReference type="GO" id="GO:0017000">
    <property type="term" value="P:antibiotic biosynthetic process"/>
    <property type="evidence" value="ECO:0007669"/>
    <property type="project" value="UniProtKB-ARBA"/>
</dbReference>
<proteinExistence type="inferred from homology"/>
<feature type="compositionally biased region" description="Gly residues" evidence="5">
    <location>
        <begin position="1096"/>
        <end position="1115"/>
    </location>
</feature>
<dbReference type="CDD" id="cd05930">
    <property type="entry name" value="A_NRPS"/>
    <property type="match status" value="1"/>
</dbReference>
<dbReference type="Pfam" id="PF00550">
    <property type="entry name" value="PP-binding"/>
    <property type="match status" value="1"/>
</dbReference>
<dbReference type="InterPro" id="IPR036736">
    <property type="entry name" value="ACP-like_sf"/>
</dbReference>
<comment type="caution">
    <text evidence="7">The sequence shown here is derived from an EMBL/GenBank/DDBJ whole genome shotgun (WGS) entry which is preliminary data.</text>
</comment>
<dbReference type="PRINTS" id="PR00154">
    <property type="entry name" value="AMPBINDING"/>
</dbReference>
<dbReference type="PANTHER" id="PTHR45527">
    <property type="entry name" value="NONRIBOSOMAL PEPTIDE SYNTHETASE"/>
    <property type="match status" value="1"/>
</dbReference>
<dbReference type="PROSITE" id="PS50075">
    <property type="entry name" value="CARRIER"/>
    <property type="match status" value="1"/>
</dbReference>
<dbReference type="Pfam" id="PF00975">
    <property type="entry name" value="Thioesterase"/>
    <property type="match status" value="1"/>
</dbReference>
<evidence type="ECO:0000256" key="4">
    <source>
        <dbReference type="ARBA" id="ARBA00022553"/>
    </source>
</evidence>
<dbReference type="GO" id="GO:0031177">
    <property type="term" value="F:phosphopantetheine binding"/>
    <property type="evidence" value="ECO:0007669"/>
    <property type="project" value="InterPro"/>
</dbReference>
<dbReference type="InterPro" id="IPR006162">
    <property type="entry name" value="Ppantetheine_attach_site"/>
</dbReference>
<keyword evidence="4" id="KW-0597">Phosphoprotein</keyword>
<dbReference type="Gene3D" id="3.40.50.980">
    <property type="match status" value="2"/>
</dbReference>
<evidence type="ECO:0000256" key="3">
    <source>
        <dbReference type="ARBA" id="ARBA00022450"/>
    </source>
</evidence>
<feature type="domain" description="Carrier" evidence="6">
    <location>
        <begin position="893"/>
        <end position="968"/>
    </location>
</feature>
<dbReference type="InterPro" id="IPR029058">
    <property type="entry name" value="AB_hydrolase_fold"/>
</dbReference>
<dbReference type="AlphaFoldDB" id="A0A918SPN0"/>
<dbReference type="SMART" id="SM00823">
    <property type="entry name" value="PKS_PP"/>
    <property type="match status" value="1"/>
</dbReference>
<evidence type="ECO:0000313" key="7">
    <source>
        <dbReference type="EMBL" id="GHA63946.1"/>
    </source>
</evidence>
<dbReference type="GO" id="GO:0043041">
    <property type="term" value="P:amino acid activation for nonribosomal peptide biosynthetic process"/>
    <property type="evidence" value="ECO:0007669"/>
    <property type="project" value="TreeGrafter"/>
</dbReference>
<dbReference type="PROSITE" id="PS00455">
    <property type="entry name" value="AMP_BINDING"/>
    <property type="match status" value="1"/>
</dbReference>
<dbReference type="SUPFAM" id="SSF47336">
    <property type="entry name" value="ACP-like"/>
    <property type="match status" value="1"/>
</dbReference>
<comment type="cofactor">
    <cofactor evidence="1">
        <name>pantetheine 4'-phosphate</name>
        <dbReference type="ChEBI" id="CHEBI:47942"/>
    </cofactor>
</comment>
<dbReference type="InterPro" id="IPR000873">
    <property type="entry name" value="AMP-dep_synth/lig_dom"/>
</dbReference>
<name>A0A918SPN0_9ACTN</name>
<accession>A0A918SPN0</accession>
<dbReference type="InterPro" id="IPR020845">
    <property type="entry name" value="AMP-binding_CS"/>
</dbReference>
<dbReference type="GO" id="GO:0044550">
    <property type="term" value="P:secondary metabolite biosynthetic process"/>
    <property type="evidence" value="ECO:0007669"/>
    <property type="project" value="TreeGrafter"/>
</dbReference>
<reference evidence="7" key="1">
    <citation type="journal article" date="2014" name="Int. J. Syst. Evol. Microbiol.">
        <title>Complete genome sequence of Corynebacterium casei LMG S-19264T (=DSM 44701T), isolated from a smear-ripened cheese.</title>
        <authorList>
            <consortium name="US DOE Joint Genome Institute (JGI-PGF)"/>
            <person name="Walter F."/>
            <person name="Albersmeier A."/>
            <person name="Kalinowski J."/>
            <person name="Ruckert C."/>
        </authorList>
    </citation>
    <scope>NUCLEOTIDE SEQUENCE</scope>
    <source>
        <strain evidence="7">JCM 4518</strain>
    </source>
</reference>
<dbReference type="Gene3D" id="3.40.109.10">
    <property type="entry name" value="NADH Oxidase"/>
    <property type="match status" value="1"/>
</dbReference>
<dbReference type="FunFam" id="1.10.1200.10:FF:000016">
    <property type="entry name" value="Non-ribosomal peptide synthase"/>
    <property type="match status" value="1"/>
</dbReference>
<organism evidence="7 8">
    <name type="scientific">Streptomyces termitum</name>
    <dbReference type="NCBI Taxonomy" id="67368"/>
    <lineage>
        <taxon>Bacteria</taxon>
        <taxon>Bacillati</taxon>
        <taxon>Actinomycetota</taxon>
        <taxon>Actinomycetes</taxon>
        <taxon>Kitasatosporales</taxon>
        <taxon>Streptomycetaceae</taxon>
        <taxon>Streptomyces</taxon>
    </lineage>
</organism>
<dbReference type="InterPro" id="IPR001031">
    <property type="entry name" value="Thioesterase"/>
</dbReference>
<dbReference type="InterPro" id="IPR000415">
    <property type="entry name" value="Nitroreductase-like"/>
</dbReference>
<dbReference type="Gene3D" id="3.40.50.1820">
    <property type="entry name" value="alpha/beta hydrolase"/>
    <property type="match status" value="1"/>
</dbReference>
<dbReference type="PROSITE" id="PS00012">
    <property type="entry name" value="PHOSPHOPANTETHEINE"/>
    <property type="match status" value="1"/>
</dbReference>
<comment type="similarity">
    <text evidence="2">Belongs to the ATP-dependent AMP-binding enzyme family.</text>
</comment>
<evidence type="ECO:0000259" key="6">
    <source>
        <dbReference type="PROSITE" id="PS50075"/>
    </source>
</evidence>
<evidence type="ECO:0000256" key="5">
    <source>
        <dbReference type="SAM" id="MobiDB-lite"/>
    </source>
</evidence>
<protein>
    <recommendedName>
        <fullName evidence="6">Carrier domain-containing protein</fullName>
    </recommendedName>
</protein>
<keyword evidence="3" id="KW-0596">Phosphopantetheine</keyword>
<dbReference type="EMBL" id="BMUL01000001">
    <property type="protein sequence ID" value="GHA63946.1"/>
    <property type="molecule type" value="Genomic_DNA"/>
</dbReference>
<feature type="region of interest" description="Disordered" evidence="5">
    <location>
        <begin position="115"/>
        <end position="142"/>
    </location>
</feature>
<sequence>MSTLDQLLRHQAAVRPHATAVVAAEGALTFAELYGRAAALAAGLRALGAAPDARIGVHVEPGLDLVVGVWAVVLSGAAYLPLSPEYPEERIRAMVEDGGAAVVLTQPGLRDRLAGLVPPGTRTVTPAELTGPAGPAEKRDAPAAGAEDLAYVIYTSGSTGRPKGVMIEHRSIVAQMEWMARAHGLGPGETVVQKTPMSFDAAQWEILAPAVGARVAAGPPGVHRDPEALIDTVVRYGATLLQGVPTLLQALVDTERLPSCTSLRRVYSGGEVLSRNLAAALLAELPGAELVNLYGPTECTINASSHTVDRAAAAAGPAAVPIGRPAGDTVFRILDGELCLGGTQVARGYLGRPDLTRERFITTADGERLYRTGDLAAWNDDGTVQFLGRADNQVKLRGYRVELDEIALAVEDHDWVRSAAVLVRDEPRTGFQNLVACVELSPKEAALMDQGRHGAHHRSKESRLQVRAQLSHAGTVPDRELAGRPSLALPGGTPDEATRRAVFARKTYRFYDGPGPVTPDALLAVLTRRPEGVGSRSVASLTAADLGEILRWTGRFESEERLLPKYAYASPGALYATRLHVTARGIAGVDPGTYYYHPLRHRLYLRERLDPAGGPLLRIDLEGRPEVIETVYRSNVREVLEIEAGHLVGLLEEILPARGLDLRSRGEGRGWEIVPYDPDGRHGPEADLYVQPQGAGIEGLAPGQHLLADGRLVPVSPGLVEKKHVIAINQAVYERARFGITAVSRTPETWRAYIDLGRILQRLQLAGDGLGYMSSGYSSRSGEPLPAARRIDDLLTAAGRPTGPSYFFVGGPVSEEQRLGEGMYEDTVHMKGPAELIRDDLARRLPDYMVPNRVVVLDRLPLTANGKVDTKALGELALVHSGLHGRPHVPPRTPTETRLAAIWAKALGYEEESAVSVEDDFFESGGNSLIAVTLIGRVNREFGASLPLQILFDAPTVARLAHRLDRAATAPASRLVRLHAAGSQAPVFCWPGLGGYTMNLRHLAEEIGIDRPFYGIQAHGINRGEEPHPTIREMAAADVAMIRRRQPTGPYTLWGYSFGARVAFESAHLLEAAGEQVEHLFLIAPGSPKVRADGTAGAGGSGGSGGSADSGGSGGVAGVSGTSVASYDDPAFVTILHSVFSGTLETGLPTGDRDAFLAHVAGRFPALDPELIARITAIVEETFDFTYTFKELRDRQVSCPVTVFKARGDDYSFLESTGGWSVRPPTVVDLAADHYSLLRQPDLRELVKKIRYRLGQ</sequence>
<dbReference type="NCBIfam" id="TIGR01733">
    <property type="entry name" value="AA-adenyl-dom"/>
    <property type="match status" value="1"/>
</dbReference>
<evidence type="ECO:0000256" key="1">
    <source>
        <dbReference type="ARBA" id="ARBA00001957"/>
    </source>
</evidence>
<dbReference type="Gene3D" id="2.30.38.10">
    <property type="entry name" value="Luciferase, Domain 3"/>
    <property type="match status" value="1"/>
</dbReference>
<evidence type="ECO:0000313" key="8">
    <source>
        <dbReference type="Proteomes" id="UP000644020"/>
    </source>
</evidence>
<reference evidence="7" key="2">
    <citation type="submission" date="2020-09" db="EMBL/GenBank/DDBJ databases">
        <authorList>
            <person name="Sun Q."/>
            <person name="Ohkuma M."/>
        </authorList>
    </citation>
    <scope>NUCLEOTIDE SEQUENCE</scope>
    <source>
        <strain evidence="7">JCM 4518</strain>
    </source>
</reference>
<dbReference type="InterPro" id="IPR020459">
    <property type="entry name" value="AMP-binding"/>
</dbReference>
<dbReference type="Proteomes" id="UP000644020">
    <property type="component" value="Unassembled WGS sequence"/>
</dbReference>
<dbReference type="Pfam" id="PF00501">
    <property type="entry name" value="AMP-binding"/>
    <property type="match status" value="1"/>
</dbReference>
<evidence type="ECO:0000256" key="2">
    <source>
        <dbReference type="ARBA" id="ARBA00006432"/>
    </source>
</evidence>
<dbReference type="GO" id="GO:0016491">
    <property type="term" value="F:oxidoreductase activity"/>
    <property type="evidence" value="ECO:0007669"/>
    <property type="project" value="InterPro"/>
</dbReference>
<dbReference type="RefSeq" id="WP_189974387.1">
    <property type="nucleotide sequence ID" value="NZ_BMUL01000001.1"/>
</dbReference>
<gene>
    <name evidence="7" type="ORF">GCM10010305_01750</name>
</gene>
<dbReference type="InterPro" id="IPR020806">
    <property type="entry name" value="PKS_PP-bd"/>
</dbReference>
<feature type="region of interest" description="Disordered" evidence="5">
    <location>
        <begin position="1092"/>
        <end position="1115"/>
    </location>
</feature>
<dbReference type="SUPFAM" id="SSF56801">
    <property type="entry name" value="Acetyl-CoA synthetase-like"/>
    <property type="match status" value="1"/>
</dbReference>
<dbReference type="GO" id="GO:0005737">
    <property type="term" value="C:cytoplasm"/>
    <property type="evidence" value="ECO:0007669"/>
    <property type="project" value="TreeGrafter"/>
</dbReference>
<dbReference type="InterPro" id="IPR010071">
    <property type="entry name" value="AA_adenyl_dom"/>
</dbReference>
<dbReference type="InterPro" id="IPR045851">
    <property type="entry name" value="AMP-bd_C_sf"/>
</dbReference>
<dbReference type="PANTHER" id="PTHR45527:SF1">
    <property type="entry name" value="FATTY ACID SYNTHASE"/>
    <property type="match status" value="1"/>
</dbReference>
<dbReference type="InterPro" id="IPR009081">
    <property type="entry name" value="PP-bd_ACP"/>
</dbReference>